<evidence type="ECO:0000259" key="3">
    <source>
        <dbReference type="PROSITE" id="PS51031"/>
    </source>
</evidence>
<name>A0ABD1F724_HYPHA</name>
<evidence type="ECO:0000259" key="2">
    <source>
        <dbReference type="PROSITE" id="PS51029"/>
    </source>
</evidence>
<dbReference type="AlphaFoldDB" id="A0ABD1F724"/>
<evidence type="ECO:0008006" key="6">
    <source>
        <dbReference type="Google" id="ProtNLM"/>
    </source>
</evidence>
<reference evidence="4 5" key="1">
    <citation type="submission" date="2024-05" db="EMBL/GenBank/DDBJ databases">
        <title>Genetic variation in Jamaican populations of the coffee berry borer (Hypothenemus hampei).</title>
        <authorList>
            <person name="Errbii M."/>
            <person name="Myrie A."/>
        </authorList>
    </citation>
    <scope>NUCLEOTIDE SEQUENCE [LARGE SCALE GENOMIC DNA]</scope>
    <source>
        <strain evidence="4">JA-Hopewell-2020-01-JO</strain>
        <tissue evidence="4">Whole body</tissue>
    </source>
</reference>
<proteinExistence type="predicted"/>
<dbReference type="Proteomes" id="UP001566132">
    <property type="component" value="Unassembled WGS sequence"/>
</dbReference>
<evidence type="ECO:0000313" key="4">
    <source>
        <dbReference type="EMBL" id="KAL1509968.1"/>
    </source>
</evidence>
<gene>
    <name evidence="4" type="ORF">ABEB36_004631</name>
</gene>
<dbReference type="PROSITE" id="PS51031">
    <property type="entry name" value="BESS"/>
    <property type="match status" value="1"/>
</dbReference>
<dbReference type="GO" id="GO:0005634">
    <property type="term" value="C:nucleus"/>
    <property type="evidence" value="ECO:0007669"/>
    <property type="project" value="UniProtKB-SubCell"/>
</dbReference>
<organism evidence="4 5">
    <name type="scientific">Hypothenemus hampei</name>
    <name type="common">Coffee berry borer</name>
    <dbReference type="NCBI Taxonomy" id="57062"/>
    <lineage>
        <taxon>Eukaryota</taxon>
        <taxon>Metazoa</taxon>
        <taxon>Ecdysozoa</taxon>
        <taxon>Arthropoda</taxon>
        <taxon>Hexapoda</taxon>
        <taxon>Insecta</taxon>
        <taxon>Pterygota</taxon>
        <taxon>Neoptera</taxon>
        <taxon>Endopterygota</taxon>
        <taxon>Coleoptera</taxon>
        <taxon>Polyphaga</taxon>
        <taxon>Cucujiformia</taxon>
        <taxon>Curculionidae</taxon>
        <taxon>Scolytinae</taxon>
        <taxon>Hypothenemus</taxon>
    </lineage>
</organism>
<feature type="domain" description="BESS" evidence="3">
    <location>
        <begin position="189"/>
        <end position="228"/>
    </location>
</feature>
<accession>A0ABD1F724</accession>
<keyword evidence="1" id="KW-0539">Nucleus</keyword>
<sequence length="241" mass="28272">MDVDIENLISLVEQRPVLWDRSLESYKDKYQNREAWKGIFCMLNDDFENLNELEKNEYGKSVIQKWNNVRDSFLKSLKKVNSQKTSGARARTVRKYLFYEQLLFLKKIYDPKVSSSNLDVTTTDGAGPVQAYELEHTDSDQHSFSTEARLVSNSNCERSSLKRQRHEIDERKSFKMLEAPTQTNTIIEKNLHMCFFESIVPMLQNFTDDETIDFRMEVLNVIRNIKQRRSEPVKADTHLAS</sequence>
<comment type="subcellular location">
    <subcellularLocation>
        <location evidence="1">Nucleus</location>
    </subcellularLocation>
</comment>
<protein>
    <recommendedName>
        <fullName evidence="6">MADF domain-containing protein</fullName>
    </recommendedName>
</protein>
<dbReference type="PANTHER" id="PTHR12243">
    <property type="entry name" value="MADF DOMAIN TRANSCRIPTION FACTOR"/>
    <property type="match status" value="1"/>
</dbReference>
<dbReference type="InterPro" id="IPR006578">
    <property type="entry name" value="MADF-dom"/>
</dbReference>
<dbReference type="PANTHER" id="PTHR12243:SF67">
    <property type="entry name" value="COREPRESSOR OF PANGOLIN, ISOFORM A-RELATED"/>
    <property type="match status" value="1"/>
</dbReference>
<dbReference type="PROSITE" id="PS51029">
    <property type="entry name" value="MADF"/>
    <property type="match status" value="1"/>
</dbReference>
<dbReference type="SMART" id="SM00595">
    <property type="entry name" value="MADF"/>
    <property type="match status" value="1"/>
</dbReference>
<dbReference type="InterPro" id="IPR039353">
    <property type="entry name" value="TF_Adf1"/>
</dbReference>
<evidence type="ECO:0000313" key="5">
    <source>
        <dbReference type="Proteomes" id="UP001566132"/>
    </source>
</evidence>
<evidence type="ECO:0000256" key="1">
    <source>
        <dbReference type="PROSITE-ProRule" id="PRU00371"/>
    </source>
</evidence>
<dbReference type="InterPro" id="IPR004210">
    <property type="entry name" value="BESS_motif"/>
</dbReference>
<comment type="caution">
    <text evidence="4">The sequence shown here is derived from an EMBL/GenBank/DDBJ whole genome shotgun (WGS) entry which is preliminary data.</text>
</comment>
<dbReference type="Pfam" id="PF10545">
    <property type="entry name" value="MADF_DNA_bdg"/>
    <property type="match status" value="1"/>
</dbReference>
<keyword evidence="5" id="KW-1185">Reference proteome</keyword>
<feature type="domain" description="MADF" evidence="2">
    <location>
        <begin position="7"/>
        <end position="110"/>
    </location>
</feature>
<dbReference type="EMBL" id="JBDJPC010000003">
    <property type="protein sequence ID" value="KAL1509968.1"/>
    <property type="molecule type" value="Genomic_DNA"/>
</dbReference>